<keyword evidence="8 11" id="KW-0496">Mitochondrion</keyword>
<keyword evidence="9 11" id="KW-0472">Membrane</keyword>
<evidence type="ECO:0000256" key="9">
    <source>
        <dbReference type="ARBA" id="ARBA00023136"/>
    </source>
</evidence>
<dbReference type="InterPro" id="IPR028058">
    <property type="entry name" value="Fis1_TPR_N"/>
</dbReference>
<protein>
    <recommendedName>
        <fullName evidence="11">Mitochondrial fission 1 protein</fullName>
    </recommendedName>
</protein>
<evidence type="ECO:0000256" key="1">
    <source>
        <dbReference type="ARBA" id="ARBA00004549"/>
    </source>
</evidence>
<evidence type="ECO:0000256" key="8">
    <source>
        <dbReference type="ARBA" id="ARBA00023128"/>
    </source>
</evidence>
<dbReference type="SUPFAM" id="SSF48452">
    <property type="entry name" value="TPR-like"/>
    <property type="match status" value="1"/>
</dbReference>
<dbReference type="GO" id="GO:0000422">
    <property type="term" value="P:autophagy of mitochondrion"/>
    <property type="evidence" value="ECO:0007669"/>
    <property type="project" value="TreeGrafter"/>
</dbReference>
<keyword evidence="7" id="KW-1133">Transmembrane helix</keyword>
<dbReference type="CTD" id="51024"/>
<comment type="function">
    <text evidence="11">Involved in the fragmentation of the mitochondrial network and its perinuclear clustering.</text>
</comment>
<dbReference type="EMBL" id="AJVK01001409">
    <property type="status" value="NOT_ANNOTATED_CDS"/>
    <property type="molecule type" value="Genomic_DNA"/>
</dbReference>
<evidence type="ECO:0000313" key="12">
    <source>
        <dbReference type="EnsemblMetazoa" id="PPAI010060-PA"/>
    </source>
</evidence>
<sequence length="149" mass="16903">MEELLNEIVPPAELEKFEKKYQQEVEEQNVSHKTQFEYAWCLVRSNYQADIQKGIILLEDLATRHAEGKRDYIYYLAIGHTRIKEYTVALKYVRSFLQIEPNNQQVINLEQIIKKKLEREGMIGVAVAGGAAALVVGGLLGLGLALAKK</sequence>
<evidence type="ECO:0000256" key="6">
    <source>
        <dbReference type="ARBA" id="ARBA00022787"/>
    </source>
</evidence>
<keyword evidence="4" id="KW-0812">Transmembrane</keyword>
<comment type="similarity">
    <text evidence="3 11">Belongs to the FIS1 family.</text>
</comment>
<dbReference type="Pfam" id="PF14852">
    <property type="entry name" value="Fis1_TPR_N"/>
    <property type="match status" value="1"/>
</dbReference>
<dbReference type="FunFam" id="1.25.40.10:FF:000147">
    <property type="entry name" value="Mitochondrial fission 1 protein"/>
    <property type="match status" value="1"/>
</dbReference>
<dbReference type="CDD" id="cd12212">
    <property type="entry name" value="Fis1"/>
    <property type="match status" value="1"/>
</dbReference>
<dbReference type="GO" id="GO:0000266">
    <property type="term" value="P:mitochondrial fission"/>
    <property type="evidence" value="ECO:0007669"/>
    <property type="project" value="UniProtKB-UniRule"/>
</dbReference>
<dbReference type="GO" id="GO:0043653">
    <property type="term" value="P:mitochondrial fragmentation involved in apoptotic process"/>
    <property type="evidence" value="ECO:0007669"/>
    <property type="project" value="TreeGrafter"/>
</dbReference>
<evidence type="ECO:0000256" key="5">
    <source>
        <dbReference type="ARBA" id="ARBA00022703"/>
    </source>
</evidence>
<organism evidence="12 13">
    <name type="scientific">Phlebotomus papatasi</name>
    <name type="common">Sandfly</name>
    <dbReference type="NCBI Taxonomy" id="29031"/>
    <lineage>
        <taxon>Eukaryota</taxon>
        <taxon>Metazoa</taxon>
        <taxon>Ecdysozoa</taxon>
        <taxon>Arthropoda</taxon>
        <taxon>Hexapoda</taxon>
        <taxon>Insecta</taxon>
        <taxon>Pterygota</taxon>
        <taxon>Neoptera</taxon>
        <taxon>Endopterygota</taxon>
        <taxon>Diptera</taxon>
        <taxon>Nematocera</taxon>
        <taxon>Psychodoidea</taxon>
        <taxon>Psychodidae</taxon>
        <taxon>Phlebotomus</taxon>
        <taxon>Phlebotomus</taxon>
    </lineage>
</organism>
<keyword evidence="10" id="KW-0576">Peroxisome</keyword>
<dbReference type="VEuPathDB" id="VectorBase:PPAI010060"/>
<evidence type="ECO:0000256" key="7">
    <source>
        <dbReference type="ARBA" id="ARBA00022989"/>
    </source>
</evidence>
<dbReference type="PANTHER" id="PTHR13247">
    <property type="entry name" value="TETRATRICOPEPTIDE REPEAT PROTEIN 11 TPR REPEAT PROTEIN 11"/>
    <property type="match status" value="1"/>
</dbReference>
<dbReference type="InterPro" id="IPR033745">
    <property type="entry name" value="Fis1_cytosol"/>
</dbReference>
<dbReference type="OrthoDB" id="421154at2759"/>
<dbReference type="InterPro" id="IPR016543">
    <property type="entry name" value="Fis1"/>
</dbReference>
<dbReference type="EnsemblMetazoa" id="PPAI010060-RA">
    <property type="protein sequence ID" value="PPAI010060-PA"/>
    <property type="gene ID" value="PPAI010060"/>
</dbReference>
<proteinExistence type="inferred from homology"/>
<dbReference type="GO" id="GO:0016559">
    <property type="term" value="P:peroxisome fission"/>
    <property type="evidence" value="ECO:0007669"/>
    <property type="project" value="TreeGrafter"/>
</dbReference>
<dbReference type="VEuPathDB" id="VectorBase:PPAPM1_006345"/>
<evidence type="ECO:0000256" key="3">
    <source>
        <dbReference type="ARBA" id="ARBA00008937"/>
    </source>
</evidence>
<keyword evidence="6 11" id="KW-1000">Mitochondrion outer membrane</keyword>
<evidence type="ECO:0000313" key="13">
    <source>
        <dbReference type="Proteomes" id="UP000092462"/>
    </source>
</evidence>
<dbReference type="PIRSF" id="PIRSF008835">
    <property type="entry name" value="TPR_repeat_11_Fis1"/>
    <property type="match status" value="1"/>
</dbReference>
<evidence type="ECO:0000256" key="10">
    <source>
        <dbReference type="ARBA" id="ARBA00023140"/>
    </source>
</evidence>
<dbReference type="GO" id="GO:0005741">
    <property type="term" value="C:mitochondrial outer membrane"/>
    <property type="evidence" value="ECO:0007669"/>
    <property type="project" value="UniProtKB-SubCell"/>
</dbReference>
<dbReference type="RefSeq" id="XP_055712395.1">
    <property type="nucleotide sequence ID" value="XM_055856420.1"/>
</dbReference>
<dbReference type="GeneID" id="129807272"/>
<keyword evidence="13" id="KW-1185">Reference proteome</keyword>
<dbReference type="InterPro" id="IPR011990">
    <property type="entry name" value="TPR-like_helical_dom_sf"/>
</dbReference>
<comment type="domain">
    <text evidence="11">The C-terminus is required for mitochondrial localization, while the N-terminus is necessary for mitochondrial fission.</text>
</comment>
<dbReference type="KEGG" id="ppap:129807272"/>
<accession>A0A1B0DNL5</accession>
<dbReference type="InterPro" id="IPR028061">
    <property type="entry name" value="Fis1_TPR_C"/>
</dbReference>
<evidence type="ECO:0000256" key="2">
    <source>
        <dbReference type="ARBA" id="ARBA00004572"/>
    </source>
</evidence>
<dbReference type="Pfam" id="PF14853">
    <property type="entry name" value="Fis1_TPR_C"/>
    <property type="match status" value="1"/>
</dbReference>
<reference evidence="12" key="1">
    <citation type="submission" date="2022-08" db="UniProtKB">
        <authorList>
            <consortium name="EnsemblMetazoa"/>
        </authorList>
    </citation>
    <scope>IDENTIFICATION</scope>
    <source>
        <strain evidence="12">Israel</strain>
    </source>
</reference>
<name>A0A1B0DNL5_PHLPP</name>
<keyword evidence="5" id="KW-0053">Apoptosis</keyword>
<dbReference type="Gene3D" id="1.25.40.10">
    <property type="entry name" value="Tetratricopeptide repeat domain"/>
    <property type="match status" value="1"/>
</dbReference>
<dbReference type="PANTHER" id="PTHR13247:SF0">
    <property type="entry name" value="MITOCHONDRIAL FISSION 1 PROTEIN"/>
    <property type="match status" value="1"/>
</dbReference>
<dbReference type="AlphaFoldDB" id="A0A1B0DNL5"/>
<evidence type="ECO:0000256" key="4">
    <source>
        <dbReference type="ARBA" id="ARBA00022692"/>
    </source>
</evidence>
<comment type="subcellular location">
    <subcellularLocation>
        <location evidence="2">Mitochondrion outer membrane</location>
        <topology evidence="2">Single-pass membrane protein</topology>
    </subcellularLocation>
    <subcellularLocation>
        <location evidence="1">Peroxisome membrane</location>
        <topology evidence="1">Single-pass membrane protein</topology>
    </subcellularLocation>
</comment>
<dbReference type="GO" id="GO:0005778">
    <property type="term" value="C:peroxisomal membrane"/>
    <property type="evidence" value="ECO:0007669"/>
    <property type="project" value="UniProtKB-SubCell"/>
</dbReference>
<evidence type="ECO:0000256" key="11">
    <source>
        <dbReference type="PIRNR" id="PIRNR008835"/>
    </source>
</evidence>
<dbReference type="Proteomes" id="UP000092462">
    <property type="component" value="Unassembled WGS sequence"/>
</dbReference>